<dbReference type="GO" id="GO:0006974">
    <property type="term" value="P:DNA damage response"/>
    <property type="evidence" value="ECO:0007669"/>
    <property type="project" value="TreeGrafter"/>
</dbReference>
<feature type="signal peptide" evidence="1">
    <location>
        <begin position="1"/>
        <end position="19"/>
    </location>
</feature>
<dbReference type="InterPro" id="IPR007497">
    <property type="entry name" value="SIMPL/DUF541"/>
</dbReference>
<proteinExistence type="predicted"/>
<dbReference type="Proteomes" id="UP000282977">
    <property type="component" value="Unassembled WGS sequence"/>
</dbReference>
<accession>A0A437J7C2</accession>
<evidence type="ECO:0000256" key="1">
    <source>
        <dbReference type="SAM" id="SignalP"/>
    </source>
</evidence>
<comment type="caution">
    <text evidence="2">The sequence shown here is derived from an EMBL/GenBank/DDBJ whole genome shotgun (WGS) entry which is preliminary data.</text>
</comment>
<dbReference type="Pfam" id="PF04402">
    <property type="entry name" value="SIMPL"/>
    <property type="match status" value="1"/>
</dbReference>
<dbReference type="EMBL" id="RZUL01000003">
    <property type="protein sequence ID" value="RVT41062.1"/>
    <property type="molecule type" value="Genomic_DNA"/>
</dbReference>
<dbReference type="Gene3D" id="3.30.70.2970">
    <property type="entry name" value="Protein of unknown function (DUF541), domain 2"/>
    <property type="match status" value="1"/>
</dbReference>
<dbReference type="PANTHER" id="PTHR34387:SF1">
    <property type="entry name" value="PERIPLASMIC IMMUNOGENIC PROTEIN"/>
    <property type="match status" value="1"/>
</dbReference>
<reference evidence="2 3" key="1">
    <citation type="submission" date="2019-01" db="EMBL/GenBank/DDBJ databases">
        <authorList>
            <person name="Chen W.-M."/>
        </authorList>
    </citation>
    <scope>NUCLEOTIDE SEQUENCE [LARGE SCALE GENOMIC DNA]</scope>
    <source>
        <strain evidence="2 3">TLA-22</strain>
    </source>
</reference>
<name>A0A437J7C2_9SPHN</name>
<sequence>MKTALFLLPFVLLPLAAHAQTQVTIAETAPVLTLTVTEAIQAVPDIATIGTAVESRAPTATEAMASNASRMDHLVAALRTAGIAARDMQTSGIRLSAQYDYSARNPDGSQATPKFQGYEASNHFSVKVRDVRRLGSLLDQMVAAGATSINGPTFGIDDPAPLLQKARGAALRSAKAQADYYAQQAGYRTVRLIAITETGSGGGAPMPALMRADKVEMATYTPVEPGEVSTSVSLTVQYALER</sequence>
<dbReference type="RefSeq" id="WP_127691057.1">
    <property type="nucleotide sequence ID" value="NZ_RZUL01000003.1"/>
</dbReference>
<evidence type="ECO:0000313" key="3">
    <source>
        <dbReference type="Proteomes" id="UP000282977"/>
    </source>
</evidence>
<dbReference type="OrthoDB" id="9813144at2"/>
<organism evidence="2 3">
    <name type="scientific">Sphingobium algorifonticola</name>
    <dbReference type="NCBI Taxonomy" id="2008318"/>
    <lineage>
        <taxon>Bacteria</taxon>
        <taxon>Pseudomonadati</taxon>
        <taxon>Pseudomonadota</taxon>
        <taxon>Alphaproteobacteria</taxon>
        <taxon>Sphingomonadales</taxon>
        <taxon>Sphingomonadaceae</taxon>
        <taxon>Sphingobium</taxon>
    </lineage>
</organism>
<keyword evidence="1" id="KW-0732">Signal</keyword>
<feature type="chain" id="PRO_5019200543" evidence="1">
    <location>
        <begin position="20"/>
        <end position="242"/>
    </location>
</feature>
<dbReference type="AlphaFoldDB" id="A0A437J7C2"/>
<dbReference type="Gene3D" id="3.30.110.170">
    <property type="entry name" value="Protein of unknown function (DUF541), domain 1"/>
    <property type="match status" value="1"/>
</dbReference>
<evidence type="ECO:0000313" key="2">
    <source>
        <dbReference type="EMBL" id="RVT41062.1"/>
    </source>
</evidence>
<keyword evidence="3" id="KW-1185">Reference proteome</keyword>
<dbReference type="PANTHER" id="PTHR34387">
    <property type="entry name" value="SLR1258 PROTEIN"/>
    <property type="match status" value="1"/>
</dbReference>
<dbReference type="InterPro" id="IPR052022">
    <property type="entry name" value="26kDa_periplasmic_antigen"/>
</dbReference>
<gene>
    <name evidence="2" type="ORF">ENE74_11525</name>
</gene>
<protein>
    <submittedName>
        <fullName evidence="2">DUF541 domain-containing protein</fullName>
    </submittedName>
</protein>